<dbReference type="FunFam" id="1.20.1310.10:FF:000061">
    <property type="entry name" value="Related to cullulin 3"/>
    <property type="match status" value="1"/>
</dbReference>
<dbReference type="SUPFAM" id="SSF74788">
    <property type="entry name" value="Cullin repeat-like"/>
    <property type="match status" value="1"/>
</dbReference>
<keyword evidence="3" id="KW-0832">Ubl conjugation</keyword>
<dbReference type="InterPro" id="IPR036317">
    <property type="entry name" value="Cullin_homology_sf"/>
</dbReference>
<dbReference type="Gene3D" id="1.10.10.10">
    <property type="entry name" value="Winged helix-like DNA-binding domain superfamily/Winged helix DNA-binding domain"/>
    <property type="match status" value="1"/>
</dbReference>
<dbReference type="PANTHER" id="PTHR11932">
    <property type="entry name" value="CULLIN"/>
    <property type="match status" value="1"/>
</dbReference>
<evidence type="ECO:0000256" key="1">
    <source>
        <dbReference type="ARBA" id="ARBA00006019"/>
    </source>
</evidence>
<dbReference type="EMBL" id="QLNT01000004">
    <property type="protein sequence ID" value="KAF3074721.1"/>
    <property type="molecule type" value="Genomic_DNA"/>
</dbReference>
<dbReference type="PROSITE" id="PS50069">
    <property type="entry name" value="CULLIN_2"/>
    <property type="match status" value="1"/>
</dbReference>
<evidence type="ECO:0000256" key="2">
    <source>
        <dbReference type="ARBA" id="ARBA00022499"/>
    </source>
</evidence>
<dbReference type="Pfam" id="PF00888">
    <property type="entry name" value="Cullin"/>
    <property type="match status" value="1"/>
</dbReference>
<dbReference type="InterPro" id="IPR059120">
    <property type="entry name" value="Cullin-like_AB"/>
</dbReference>
<dbReference type="InterPro" id="IPR016159">
    <property type="entry name" value="Cullin_repeat-like_dom_sf"/>
</dbReference>
<dbReference type="SMART" id="SM00182">
    <property type="entry name" value="CULLIN"/>
    <property type="match status" value="1"/>
</dbReference>
<feature type="domain" description="Cullin family profile" evidence="7">
    <location>
        <begin position="465"/>
        <end position="719"/>
    </location>
</feature>
<dbReference type="Gene3D" id="3.30.230.130">
    <property type="entry name" value="Cullin, Chain C, Domain 2"/>
    <property type="match status" value="1"/>
</dbReference>
<dbReference type="FunFam" id="1.20.1310.10:FF:000001">
    <property type="entry name" value="Cullin 3"/>
    <property type="match status" value="1"/>
</dbReference>
<name>A0A9P4XIN4_9HYPO</name>
<evidence type="ECO:0000313" key="9">
    <source>
        <dbReference type="Proteomes" id="UP000801864"/>
    </source>
</evidence>
<dbReference type="Pfam" id="PF26557">
    <property type="entry name" value="Cullin_AB"/>
    <property type="match status" value="1"/>
</dbReference>
<keyword evidence="9" id="KW-1185">Reference proteome</keyword>
<dbReference type="SUPFAM" id="SSF75632">
    <property type="entry name" value="Cullin homology domain"/>
    <property type="match status" value="1"/>
</dbReference>
<dbReference type="Proteomes" id="UP000801864">
    <property type="component" value="Unassembled WGS sequence"/>
</dbReference>
<dbReference type="FunFam" id="1.10.10.10:FF:000014">
    <property type="entry name" value="Cullin 1"/>
    <property type="match status" value="1"/>
</dbReference>
<keyword evidence="2" id="KW-1017">Isopeptide bond</keyword>
<comment type="caution">
    <text evidence="8">The sequence shown here is derived from an EMBL/GenBank/DDBJ whole genome shotgun (WGS) entry which is preliminary data.</text>
</comment>
<evidence type="ECO:0000259" key="7">
    <source>
        <dbReference type="PROSITE" id="PS50069"/>
    </source>
</evidence>
<protein>
    <submittedName>
        <fullName evidence="8">Cullin-3</fullName>
    </submittedName>
</protein>
<reference evidence="8 9" key="1">
    <citation type="submission" date="2018-06" db="EMBL/GenBank/DDBJ databases">
        <title>Genome analysis of cellulolytic fungus Trichoderma lentiforme CFAM-422.</title>
        <authorList>
            <person name="Steindorff A.S."/>
            <person name="Formighieri E.F."/>
            <person name="Midorikawa G.E.O."/>
            <person name="Tamietti M.S."/>
            <person name="Ramos E.Z."/>
            <person name="Silva A.S."/>
            <person name="Bon E.P.S."/>
            <person name="Mendes T.D."/>
            <person name="Damaso M.C.T."/>
            <person name="Favaro L.C.L."/>
        </authorList>
    </citation>
    <scope>NUCLEOTIDE SEQUENCE [LARGE SCALE GENOMIC DNA]</scope>
    <source>
        <strain evidence="8 9">CFAM-422</strain>
    </source>
</reference>
<dbReference type="SUPFAM" id="SSF46785">
    <property type="entry name" value="Winged helix' DNA-binding domain"/>
    <property type="match status" value="1"/>
</dbReference>
<dbReference type="InterPro" id="IPR036390">
    <property type="entry name" value="WH_DNA-bd_sf"/>
</dbReference>
<sequence length="854" mass="97608">MGSSESKQLPSHARAQTPEPLHFKSRACGSAANHSSQPNGPGGEGADFDACWNMIQEALRDIHNKSCGRLSFEELYRAAYKIVLKKKGEVLYDKVKEFEEQWFAMHVIPKIEVLVTKSLINIGIDNSSAASVNERRQTGEKFLKGLRDTWEDHNMSMNMTADILMYLDRGYTQQEPRRVPIFATTIALFRDHILRSCLNANSDSLIVDILISVMLDQIDMERRGDVIDRNLIRSCSRMLSCLYETEDESESSKLYLTIFEPRFLSNSETFYSRECDRLLRESDASTWLRHTETRLSEEEDRCGTTIERETLPKVSDVVDKKLILGHLDDFLAMEGSGLRWMIDNDKIDDLSILYRLISRVDDKKTALREILQKRVVELGLEIENVLKNTDFSTGQGEGEDGGDGDKAKTLNPAAQQTAAAIRWVDDVLRLKDKFDYMLEACFQEDLVLQTALTKSFADFINLFNRSSEYVSLFIDDSLKRGIRGKTEAEVDAILEKAIVLIRYLLDKDLFQTYYQRHLARRLLHGKSESHDVEKQIISRMKQEMGQQFTSKFEGMFRDLVTSSELTSTYRDHIRKLDPEGHTIDLNVNVLTTNYWPQEVMGRSAQLGETPRTGCTYPPEVKRLQASFEQFYLTNRNGRKLTWIGTTGSADIKCVFPAIEGKSGPLARERRYEMNVPTYGMVVLLLFNDLKDGESLSFEEIQAKTNMSTSDLTRALMAIAVAPKSRVLAKDPPTKNIKPTDRFSFNASFQSKTIRIKAPIINAVSKVEDKDERKTTEEKNNQTRAHIVDAAIVRIMKARKELNHSQLVSEVLSQLVGRFKPEVSLIKRRIEDLIVREYLERPDEDGAPSMYRYMA</sequence>
<dbReference type="FunFam" id="3.30.230.130:FF:000011">
    <property type="entry name" value="SCF ubiquitin ligase subunit CulC, putative"/>
    <property type="match status" value="1"/>
</dbReference>
<dbReference type="GO" id="GO:0006511">
    <property type="term" value="P:ubiquitin-dependent protein catabolic process"/>
    <property type="evidence" value="ECO:0007669"/>
    <property type="project" value="InterPro"/>
</dbReference>
<accession>A0A9P4XIN4</accession>
<evidence type="ECO:0000256" key="5">
    <source>
        <dbReference type="RuleBase" id="RU003829"/>
    </source>
</evidence>
<dbReference type="AlphaFoldDB" id="A0A9P4XIN4"/>
<gene>
    <name evidence="8" type="ORF">CFAM422_003005</name>
</gene>
<comment type="similarity">
    <text evidence="1 4 5">Belongs to the cullin family.</text>
</comment>
<proteinExistence type="inferred from homology"/>
<dbReference type="InterPro" id="IPR019559">
    <property type="entry name" value="Cullin_neddylation_domain"/>
</dbReference>
<organism evidence="8 9">
    <name type="scientific">Trichoderma lentiforme</name>
    <dbReference type="NCBI Taxonomy" id="1567552"/>
    <lineage>
        <taxon>Eukaryota</taxon>
        <taxon>Fungi</taxon>
        <taxon>Dikarya</taxon>
        <taxon>Ascomycota</taxon>
        <taxon>Pezizomycotina</taxon>
        <taxon>Sordariomycetes</taxon>
        <taxon>Hypocreomycetidae</taxon>
        <taxon>Hypocreales</taxon>
        <taxon>Hypocreaceae</taxon>
        <taxon>Trichoderma</taxon>
    </lineage>
</organism>
<dbReference type="SMART" id="SM00884">
    <property type="entry name" value="Cullin_Nedd8"/>
    <property type="match status" value="1"/>
</dbReference>
<dbReference type="InterPro" id="IPR036388">
    <property type="entry name" value="WH-like_DNA-bd_sf"/>
</dbReference>
<dbReference type="FunFam" id="1.20.1310.10:FF:000002">
    <property type="entry name" value="cullin-3 isoform X1"/>
    <property type="match status" value="1"/>
</dbReference>
<dbReference type="InterPro" id="IPR001373">
    <property type="entry name" value="Cullin_N"/>
</dbReference>
<evidence type="ECO:0000256" key="6">
    <source>
        <dbReference type="SAM" id="MobiDB-lite"/>
    </source>
</evidence>
<dbReference type="InterPro" id="IPR016158">
    <property type="entry name" value="Cullin_homology"/>
</dbReference>
<evidence type="ECO:0000256" key="4">
    <source>
        <dbReference type="PROSITE-ProRule" id="PRU00330"/>
    </source>
</evidence>
<dbReference type="InterPro" id="IPR045093">
    <property type="entry name" value="Cullin"/>
</dbReference>
<evidence type="ECO:0000256" key="3">
    <source>
        <dbReference type="ARBA" id="ARBA00022843"/>
    </source>
</evidence>
<dbReference type="GO" id="GO:0031625">
    <property type="term" value="F:ubiquitin protein ligase binding"/>
    <property type="evidence" value="ECO:0007669"/>
    <property type="project" value="InterPro"/>
</dbReference>
<evidence type="ECO:0000313" key="8">
    <source>
        <dbReference type="EMBL" id="KAF3074721.1"/>
    </source>
</evidence>
<dbReference type="Gene3D" id="1.20.1310.10">
    <property type="entry name" value="Cullin Repeats"/>
    <property type="match status" value="4"/>
</dbReference>
<dbReference type="FunFam" id="1.20.1310.10:FF:000036">
    <property type="entry name" value="SCF ubiquitin ligase subunit CulC, putative"/>
    <property type="match status" value="1"/>
</dbReference>
<feature type="region of interest" description="Disordered" evidence="6">
    <location>
        <begin position="1"/>
        <end position="20"/>
    </location>
</feature>
<dbReference type="Pfam" id="PF10557">
    <property type="entry name" value="Cullin_Nedd8"/>
    <property type="match status" value="1"/>
</dbReference>